<evidence type="ECO:0000313" key="3">
    <source>
        <dbReference type="WBParaSite" id="PSAMB.scaffold408size52547.g5576.t1"/>
    </source>
</evidence>
<evidence type="ECO:0000313" key="2">
    <source>
        <dbReference type="Proteomes" id="UP000887566"/>
    </source>
</evidence>
<feature type="region of interest" description="Disordered" evidence="1">
    <location>
        <begin position="41"/>
        <end position="121"/>
    </location>
</feature>
<protein>
    <submittedName>
        <fullName evidence="3">Uncharacterized protein</fullName>
    </submittedName>
</protein>
<dbReference type="Proteomes" id="UP000887566">
    <property type="component" value="Unplaced"/>
</dbReference>
<organism evidence="2 3">
    <name type="scientific">Plectus sambesii</name>
    <dbReference type="NCBI Taxonomy" id="2011161"/>
    <lineage>
        <taxon>Eukaryota</taxon>
        <taxon>Metazoa</taxon>
        <taxon>Ecdysozoa</taxon>
        <taxon>Nematoda</taxon>
        <taxon>Chromadorea</taxon>
        <taxon>Plectida</taxon>
        <taxon>Plectina</taxon>
        <taxon>Plectoidea</taxon>
        <taxon>Plectidae</taxon>
        <taxon>Plectus</taxon>
    </lineage>
</organism>
<dbReference type="AlphaFoldDB" id="A0A914WH48"/>
<feature type="compositionally biased region" description="Low complexity" evidence="1">
    <location>
        <begin position="64"/>
        <end position="78"/>
    </location>
</feature>
<evidence type="ECO:0000256" key="1">
    <source>
        <dbReference type="SAM" id="MobiDB-lite"/>
    </source>
</evidence>
<sequence length="121" mass="13590">MHFIAEKLNVPYIFESEDDTPIPLQLWYALLRKLETDEMYSSIDDESSSGYSSPGGQRLSHGDSATSQGSISPSSPILPESPPPTRSLPIRVGSSITHRNFEYTDSDDMESWCEPTEKYTR</sequence>
<reference evidence="3" key="1">
    <citation type="submission" date="2022-11" db="UniProtKB">
        <authorList>
            <consortium name="WormBaseParasite"/>
        </authorList>
    </citation>
    <scope>IDENTIFICATION</scope>
</reference>
<name>A0A914WH48_9BILA</name>
<accession>A0A914WH48</accession>
<keyword evidence="2" id="KW-1185">Reference proteome</keyword>
<dbReference type="WBParaSite" id="PSAMB.scaffold408size52547.g5576.t1">
    <property type="protein sequence ID" value="PSAMB.scaffold408size52547.g5576.t1"/>
    <property type="gene ID" value="PSAMB.scaffold408size52547.g5576"/>
</dbReference>
<proteinExistence type="predicted"/>